<dbReference type="InterPro" id="IPR007248">
    <property type="entry name" value="Mpv17_PMP22"/>
</dbReference>
<dbReference type="STRING" id="29655.A0A0K9PZW1"/>
<keyword evidence="5 6" id="KW-0472">Membrane</keyword>
<evidence type="ECO:0000256" key="5">
    <source>
        <dbReference type="ARBA" id="ARBA00023136"/>
    </source>
</evidence>
<dbReference type="AlphaFoldDB" id="A0A0K9PZW1"/>
<dbReference type="PANTHER" id="PTHR11266:SF80">
    <property type="entry name" value="PEROXISOMAL MEMBRANE PROTEIN 2"/>
    <property type="match status" value="1"/>
</dbReference>
<dbReference type="GO" id="GO:0016020">
    <property type="term" value="C:membrane"/>
    <property type="evidence" value="ECO:0007669"/>
    <property type="project" value="UniProtKB-SubCell"/>
</dbReference>
<evidence type="ECO:0008006" key="9">
    <source>
        <dbReference type="Google" id="ProtNLM"/>
    </source>
</evidence>
<organism evidence="7 8">
    <name type="scientific">Zostera marina</name>
    <name type="common">Eelgrass</name>
    <dbReference type="NCBI Taxonomy" id="29655"/>
    <lineage>
        <taxon>Eukaryota</taxon>
        <taxon>Viridiplantae</taxon>
        <taxon>Streptophyta</taxon>
        <taxon>Embryophyta</taxon>
        <taxon>Tracheophyta</taxon>
        <taxon>Spermatophyta</taxon>
        <taxon>Magnoliopsida</taxon>
        <taxon>Liliopsida</taxon>
        <taxon>Zosteraceae</taxon>
        <taxon>Zostera</taxon>
    </lineage>
</organism>
<evidence type="ECO:0000256" key="3">
    <source>
        <dbReference type="ARBA" id="ARBA00022692"/>
    </source>
</evidence>
<dbReference type="Proteomes" id="UP000036987">
    <property type="component" value="Unassembled WGS sequence"/>
</dbReference>
<feature type="transmembrane region" description="Helical" evidence="6">
    <location>
        <begin position="144"/>
        <end position="162"/>
    </location>
</feature>
<evidence type="ECO:0000313" key="8">
    <source>
        <dbReference type="Proteomes" id="UP000036987"/>
    </source>
</evidence>
<evidence type="ECO:0000256" key="2">
    <source>
        <dbReference type="ARBA" id="ARBA00006824"/>
    </source>
</evidence>
<feature type="transmembrane region" description="Helical" evidence="6">
    <location>
        <begin position="182"/>
        <end position="203"/>
    </location>
</feature>
<protein>
    <recommendedName>
        <fullName evidence="9">Peroxisomal membrane 22 kDa (Mpv17/PMP22) family protein</fullName>
    </recommendedName>
</protein>
<comment type="similarity">
    <text evidence="2 6">Belongs to the peroxisomal membrane protein PXMP2/4 family.</text>
</comment>
<dbReference type="EMBL" id="LFYR01000525">
    <property type="protein sequence ID" value="KMZ73777.1"/>
    <property type="molecule type" value="Genomic_DNA"/>
</dbReference>
<keyword evidence="3 6" id="KW-0812">Transmembrane</keyword>
<reference evidence="8" key="1">
    <citation type="journal article" date="2016" name="Nature">
        <title>The genome of the seagrass Zostera marina reveals angiosperm adaptation to the sea.</title>
        <authorList>
            <person name="Olsen J.L."/>
            <person name="Rouze P."/>
            <person name="Verhelst B."/>
            <person name="Lin Y.-C."/>
            <person name="Bayer T."/>
            <person name="Collen J."/>
            <person name="Dattolo E."/>
            <person name="De Paoli E."/>
            <person name="Dittami S."/>
            <person name="Maumus F."/>
            <person name="Michel G."/>
            <person name="Kersting A."/>
            <person name="Lauritano C."/>
            <person name="Lohaus R."/>
            <person name="Toepel M."/>
            <person name="Tonon T."/>
            <person name="Vanneste K."/>
            <person name="Amirebrahimi M."/>
            <person name="Brakel J."/>
            <person name="Bostroem C."/>
            <person name="Chovatia M."/>
            <person name="Grimwood J."/>
            <person name="Jenkins J.W."/>
            <person name="Jueterbock A."/>
            <person name="Mraz A."/>
            <person name="Stam W.T."/>
            <person name="Tice H."/>
            <person name="Bornberg-Bauer E."/>
            <person name="Green P.J."/>
            <person name="Pearson G.A."/>
            <person name="Procaccini G."/>
            <person name="Duarte C.M."/>
            <person name="Schmutz J."/>
            <person name="Reusch T.B.H."/>
            <person name="Van de Peer Y."/>
        </authorList>
    </citation>
    <scope>NUCLEOTIDE SEQUENCE [LARGE SCALE GENOMIC DNA]</scope>
    <source>
        <strain evidence="8">cv. Finnish</strain>
    </source>
</reference>
<sequence>MEPHFFKPSLISPKSPVLTAHIGLFPTRTSCSPPQSLFNSTAKSGYVPLRLGFHKGKPFIGLLRCGVIVGSNGNDGNSGSRGAGGGGDDSGAHDGSLFSWYLKSLQKHPIFTKSLTSALLNLVGDLICQLLINQVSTIDVNRLAVITFLGFALVGPALHYWYYSLSKIVKISGTNGTFLRLLLDQFLFSPTFIAVFMSSLVTLEGKPSLVIPKLKQEWVSAVIANWQLWIPFQFLNFQFVPQPFQVLAANIVAIAWNVILSFMAHKEIILK</sequence>
<keyword evidence="4 6" id="KW-1133">Transmembrane helix</keyword>
<name>A0A0K9PZW1_ZOSMR</name>
<dbReference type="OrthoDB" id="430207at2759"/>
<accession>A0A0K9PZW1</accession>
<keyword evidence="8" id="KW-1185">Reference proteome</keyword>
<proteinExistence type="inferred from homology"/>
<evidence type="ECO:0000256" key="4">
    <source>
        <dbReference type="ARBA" id="ARBA00022989"/>
    </source>
</evidence>
<evidence type="ECO:0000256" key="1">
    <source>
        <dbReference type="ARBA" id="ARBA00004141"/>
    </source>
</evidence>
<evidence type="ECO:0000313" key="7">
    <source>
        <dbReference type="EMBL" id="KMZ73777.1"/>
    </source>
</evidence>
<evidence type="ECO:0000256" key="6">
    <source>
        <dbReference type="RuleBase" id="RU363053"/>
    </source>
</evidence>
<dbReference type="Pfam" id="PF04117">
    <property type="entry name" value="Mpv17_PMP22"/>
    <property type="match status" value="1"/>
</dbReference>
<comment type="caution">
    <text evidence="7">The sequence shown here is derived from an EMBL/GenBank/DDBJ whole genome shotgun (WGS) entry which is preliminary data.</text>
</comment>
<feature type="transmembrane region" description="Helical" evidence="6">
    <location>
        <begin position="244"/>
        <end position="264"/>
    </location>
</feature>
<comment type="subcellular location">
    <subcellularLocation>
        <location evidence="1">Membrane</location>
        <topology evidence="1">Multi-pass membrane protein</topology>
    </subcellularLocation>
</comment>
<dbReference type="OMA" id="SHATCTR"/>
<dbReference type="PANTHER" id="PTHR11266">
    <property type="entry name" value="PEROXISOMAL MEMBRANE PROTEIN 2, PXMP2 MPV17"/>
    <property type="match status" value="1"/>
</dbReference>
<gene>
    <name evidence="7" type="ORF">ZOSMA_140G00150</name>
</gene>
<dbReference type="GO" id="GO:0005737">
    <property type="term" value="C:cytoplasm"/>
    <property type="evidence" value="ECO:0000318"/>
    <property type="project" value="GO_Central"/>
</dbReference>